<keyword evidence="6" id="KW-0511">Multifunctional enzyme</keyword>
<dbReference type="PANTHER" id="PTHR30621:SF0">
    <property type="entry name" value="BIFUNCTIONAL GLUTAMINE SYNTHETASE ADENYLYLTRANSFERASE_ADENYLYL-REMOVING ENZYME"/>
    <property type="match status" value="1"/>
</dbReference>
<dbReference type="FunFam" id="1.20.120.330:FF:000005">
    <property type="entry name" value="Bifunctional glutamine synthetase adenylyltransferase/adenylyl-removing enzyme"/>
    <property type="match status" value="1"/>
</dbReference>
<keyword evidence="3" id="KW-0547">Nucleotide-binding</keyword>
<dbReference type="Pfam" id="PF08335">
    <property type="entry name" value="GlnD_UR_UTase"/>
    <property type="match status" value="2"/>
</dbReference>
<dbReference type="PANTHER" id="PTHR30621">
    <property type="entry name" value="GLUTAMINE SYNTHETASE ADENYLYLTRANSFERASE"/>
    <property type="match status" value="1"/>
</dbReference>
<reference evidence="10" key="1">
    <citation type="submission" date="2014-09" db="EMBL/GenBank/DDBJ databases">
        <authorList>
            <person name="Gomez-Valero L."/>
        </authorList>
    </citation>
    <scope>NUCLEOTIDE SEQUENCE [LARGE SCALE GENOMIC DNA]</scope>
    <source>
        <strain evidence="10">ATCC35250</strain>
    </source>
</reference>
<dbReference type="CDD" id="cd05401">
    <property type="entry name" value="NT_GlnE_GlnD_like"/>
    <property type="match status" value="2"/>
</dbReference>
<keyword evidence="1 9" id="KW-0808">Transferase</keyword>
<dbReference type="HOGENOM" id="CLU_006233_0_1_6"/>
<dbReference type="GO" id="GO:0005829">
    <property type="term" value="C:cytosol"/>
    <property type="evidence" value="ECO:0007669"/>
    <property type="project" value="TreeGrafter"/>
</dbReference>
<dbReference type="Pfam" id="PF03710">
    <property type="entry name" value="GlnE"/>
    <property type="match status" value="2"/>
</dbReference>
<keyword evidence="10" id="KW-1185">Reference proteome</keyword>
<feature type="domain" description="PII-uridylyltransferase/Glutamine-synthetase adenylyltransferase" evidence="8">
    <location>
        <begin position="807"/>
        <end position="877"/>
    </location>
</feature>
<dbReference type="Gene3D" id="1.20.120.330">
    <property type="entry name" value="Nucleotidyltransferases domain 2"/>
    <property type="match status" value="2"/>
</dbReference>
<dbReference type="InterPro" id="IPR005190">
    <property type="entry name" value="GlnE_rpt_dom"/>
</dbReference>
<dbReference type="InterPro" id="IPR023057">
    <property type="entry name" value="GlnE"/>
</dbReference>
<keyword evidence="4" id="KW-0067">ATP-binding</keyword>
<evidence type="ECO:0000259" key="8">
    <source>
        <dbReference type="Pfam" id="PF08335"/>
    </source>
</evidence>
<evidence type="ECO:0000256" key="2">
    <source>
        <dbReference type="ARBA" id="ARBA00022695"/>
    </source>
</evidence>
<evidence type="ECO:0000256" key="5">
    <source>
        <dbReference type="ARBA" id="ARBA00022842"/>
    </source>
</evidence>
<accession>A0A0A8URG1</accession>
<evidence type="ECO:0000313" key="9">
    <source>
        <dbReference type="EMBL" id="CEK11333.1"/>
    </source>
</evidence>
<dbReference type="GO" id="GO:0000820">
    <property type="term" value="P:regulation of glutamine family amino acid metabolic process"/>
    <property type="evidence" value="ECO:0007669"/>
    <property type="project" value="TreeGrafter"/>
</dbReference>
<feature type="domain" description="Glutamate-ammonia ligase adenylyltransferase repeated" evidence="7">
    <location>
        <begin position="541"/>
        <end position="776"/>
    </location>
</feature>
<evidence type="ECO:0000313" key="10">
    <source>
        <dbReference type="Proteomes" id="UP000032803"/>
    </source>
</evidence>
<evidence type="ECO:0000256" key="1">
    <source>
        <dbReference type="ARBA" id="ARBA00022679"/>
    </source>
</evidence>
<dbReference type="STRING" id="449.LHA_2314"/>
<feature type="domain" description="Glutamate-ammonia ligase adenylyltransferase repeated" evidence="7">
    <location>
        <begin position="33"/>
        <end position="259"/>
    </location>
</feature>
<gene>
    <name evidence="9" type="ORF">LHA_2314</name>
</gene>
<dbReference type="PATRIC" id="fig|449.7.peg.145"/>
<dbReference type="OrthoDB" id="9759366at2"/>
<protein>
    <submittedName>
        <fullName evidence="9">Adenylyl transferase</fullName>
    </submittedName>
</protein>
<feature type="domain" description="PII-uridylyltransferase/Glutamine-synthetase adenylyltransferase" evidence="8">
    <location>
        <begin position="286"/>
        <end position="422"/>
    </location>
</feature>
<dbReference type="Proteomes" id="UP000032803">
    <property type="component" value="Chromosome I"/>
</dbReference>
<dbReference type="GO" id="GO:0008882">
    <property type="term" value="F:[glutamate-ammonia-ligase] adenylyltransferase activity"/>
    <property type="evidence" value="ECO:0007669"/>
    <property type="project" value="InterPro"/>
</dbReference>
<dbReference type="AlphaFoldDB" id="A0A0A8URG1"/>
<dbReference type="InterPro" id="IPR043519">
    <property type="entry name" value="NT_sf"/>
</dbReference>
<dbReference type="NCBIfam" id="NF008292">
    <property type="entry name" value="PRK11072.1"/>
    <property type="match status" value="1"/>
</dbReference>
<dbReference type="EMBL" id="LN681225">
    <property type="protein sequence ID" value="CEK11333.1"/>
    <property type="molecule type" value="Genomic_DNA"/>
</dbReference>
<name>A0A0A8URG1_LEGHA</name>
<dbReference type="InterPro" id="IPR013546">
    <property type="entry name" value="PII_UdlTrfase/GS_AdlTrfase"/>
</dbReference>
<evidence type="ECO:0000259" key="7">
    <source>
        <dbReference type="Pfam" id="PF03710"/>
    </source>
</evidence>
<evidence type="ECO:0000256" key="6">
    <source>
        <dbReference type="ARBA" id="ARBA00023268"/>
    </source>
</evidence>
<dbReference type="KEGG" id="lha:LHA_2314"/>
<dbReference type="GO" id="GO:0005524">
    <property type="term" value="F:ATP binding"/>
    <property type="evidence" value="ECO:0007669"/>
    <property type="project" value="UniProtKB-KW"/>
</dbReference>
<keyword evidence="2" id="KW-0548">Nucleotidyltransferase</keyword>
<dbReference type="SUPFAM" id="SSF81301">
    <property type="entry name" value="Nucleotidyltransferase"/>
    <property type="match status" value="2"/>
</dbReference>
<dbReference type="Gene3D" id="1.20.120.1510">
    <property type="match status" value="1"/>
</dbReference>
<keyword evidence="5" id="KW-0460">Magnesium</keyword>
<dbReference type="Gene3D" id="3.30.460.10">
    <property type="entry name" value="Beta Polymerase, domain 2"/>
    <property type="match status" value="2"/>
</dbReference>
<proteinExistence type="predicted"/>
<dbReference type="RefSeq" id="WP_045106554.1">
    <property type="nucleotide sequence ID" value="NZ_LN681225.1"/>
</dbReference>
<organism evidence="9 10">
    <name type="scientific">Legionella hackeliae</name>
    <dbReference type="NCBI Taxonomy" id="449"/>
    <lineage>
        <taxon>Bacteria</taxon>
        <taxon>Pseudomonadati</taxon>
        <taxon>Pseudomonadota</taxon>
        <taxon>Gammaproteobacteria</taxon>
        <taxon>Legionellales</taxon>
        <taxon>Legionellaceae</taxon>
        <taxon>Legionella</taxon>
    </lineage>
</organism>
<evidence type="ECO:0000256" key="3">
    <source>
        <dbReference type="ARBA" id="ARBA00022741"/>
    </source>
</evidence>
<evidence type="ECO:0000256" key="4">
    <source>
        <dbReference type="ARBA" id="ARBA00022840"/>
    </source>
</evidence>
<dbReference type="SUPFAM" id="SSF81593">
    <property type="entry name" value="Nucleotidyltransferase substrate binding subunit/domain"/>
    <property type="match status" value="2"/>
</dbReference>
<sequence length="911" mass="105903">MEVPSLLQPKIAFYQKNFADFNSDRALEKLLLVSDYAFRHVDLLKQIMSEGYHVPFSLENYMDKLNHIKNQPFNLFACALRLFRHTQLLRLLLREFCGLATTTESMTQWSDCADAIVLRAMHFCEGEIGKRHGKPCNAEGNPTKLYILAMGKLGGRELNYSSDIDLICAFSEAGHTNGDESITNQQFYTKVVQLFIQLLQTITPEGFVFRVDFRLRPNGDSGALVSSLAAIETYYQEQGRDWERYAMVKARLIGEDTDVPNHWFHRLITPFVYRRYVDFSVIESLRSMKAMIEREVQLNPMLDDIKRGLGGIREVEFIIQNMQLIRGGRLPKLQTQNTIAALNVLKQENLLSHTAALKQAYLFLRKLENILQIHDDQQTHSLPQHEVKQMQVAYAMGYNNWHTFIKKLHQYQRIISSIFRSVLAKPDPYEDEKRLLVNQLMSIWQGHVETTMAINLLTSLGFQQAERCYQMLYTFRHAPRCRRLTQAARMRLDRFVVLLLGELVNTADTDAVLAQVLQLLDNIVGRSSYLALITENPQVLKELLYWFAHSPFITNLIVNQPFLLEVLLSQPQNWRLLTKKELEQLLESQLLIYSESEQQDEVLRQFKLTNWLSAARAEIYGHYHAIRISNFLADVAEVIVKNVFNLACERLSLRYSQMEQIKSRFAIIAYGKLGSREMNYNSDLDLVFIHAAASDEEALVTRLTQKILHMLTTRSQSGILYAVDTRLRPSGEAGLLVSHIEAFIEYQLHHAWTWEHQALIRTRVLVSDKRLTQAFRQLKKSVFQIARNPRLIRDEIIMMREKIYKHVKGEEIKYESGGLIDIEFIVQFLILTNPHLNFYSYTNTLSLLRKLYAEQILTRQQFEKLVKAYKYYHQTLHQNLLNSETKSIHVQQQNVLEVCQQIYGLSVPILQ</sequence>